<evidence type="ECO:0000259" key="1">
    <source>
        <dbReference type="Pfam" id="PF00144"/>
    </source>
</evidence>
<dbReference type="InterPro" id="IPR050789">
    <property type="entry name" value="Diverse_Enzym_Activities"/>
</dbReference>
<feature type="domain" description="Beta-lactamase-related" evidence="1">
    <location>
        <begin position="60"/>
        <end position="134"/>
    </location>
</feature>
<accession>A0ABT5E699</accession>
<dbReference type="RefSeq" id="WP_272089717.1">
    <property type="nucleotide sequence ID" value="NZ_JAQNDL010000003.1"/>
</dbReference>
<keyword evidence="2" id="KW-0378">Hydrolase</keyword>
<comment type="caution">
    <text evidence="2">The sequence shown here is derived from an EMBL/GenBank/DDBJ whole genome shotgun (WGS) entry which is preliminary data.</text>
</comment>
<reference evidence="2 3" key="1">
    <citation type="submission" date="2022-11" db="EMBL/GenBank/DDBJ databases">
        <title>Minimal conservation of predation-associated metabolite biosynthetic gene clusters underscores biosynthetic potential of Myxococcota including descriptions for ten novel species: Archangium lansinium sp. nov., Myxococcus landrumus sp. nov., Nannocystis bai.</title>
        <authorList>
            <person name="Ahearne A."/>
            <person name="Stevens C."/>
            <person name="Dowd S."/>
        </authorList>
    </citation>
    <scope>NUCLEOTIDE SEQUENCE [LARGE SCALE GENOMIC DNA]</scope>
    <source>
        <strain evidence="2 3">BB15-2</strain>
    </source>
</reference>
<protein>
    <submittedName>
        <fullName evidence="2">Serine hydrolase</fullName>
    </submittedName>
</protein>
<name>A0ABT5E699_9BACT</name>
<gene>
    <name evidence="2" type="ORF">POL25_30190</name>
</gene>
<dbReference type="InterPro" id="IPR012338">
    <property type="entry name" value="Beta-lactam/transpept-like"/>
</dbReference>
<dbReference type="GO" id="GO:0016787">
    <property type="term" value="F:hydrolase activity"/>
    <property type="evidence" value="ECO:0007669"/>
    <property type="project" value="UniProtKB-KW"/>
</dbReference>
<evidence type="ECO:0000313" key="2">
    <source>
        <dbReference type="EMBL" id="MDC0721215.1"/>
    </source>
</evidence>
<dbReference type="PANTHER" id="PTHR43283">
    <property type="entry name" value="BETA-LACTAMASE-RELATED"/>
    <property type="match status" value="1"/>
</dbReference>
<organism evidence="2 3">
    <name type="scientific">Nannocystis bainbridge</name>
    <dbReference type="NCBI Taxonomy" id="2995303"/>
    <lineage>
        <taxon>Bacteria</taxon>
        <taxon>Pseudomonadati</taxon>
        <taxon>Myxococcota</taxon>
        <taxon>Polyangia</taxon>
        <taxon>Nannocystales</taxon>
        <taxon>Nannocystaceae</taxon>
        <taxon>Nannocystis</taxon>
    </lineage>
</organism>
<keyword evidence="3" id="KW-1185">Reference proteome</keyword>
<dbReference type="PANTHER" id="PTHR43283:SF3">
    <property type="entry name" value="BETA-LACTAMASE FAMILY PROTEIN (AFU_ORTHOLOGUE AFUA_5G07500)"/>
    <property type="match status" value="1"/>
</dbReference>
<dbReference type="Gene3D" id="3.40.710.10">
    <property type="entry name" value="DD-peptidase/beta-lactamase superfamily"/>
    <property type="match status" value="1"/>
</dbReference>
<dbReference type="Proteomes" id="UP001221686">
    <property type="component" value="Unassembled WGS sequence"/>
</dbReference>
<dbReference type="EMBL" id="JAQNDL010000003">
    <property type="protein sequence ID" value="MDC0721215.1"/>
    <property type="molecule type" value="Genomic_DNA"/>
</dbReference>
<dbReference type="InterPro" id="IPR001466">
    <property type="entry name" value="Beta-lactam-related"/>
</dbReference>
<sequence length="136" mass="14455">MAIAPGEGLRRSSLGRLLAIGALLIGCDAPAGEAARQETAHLQAPVREVAPAEQDTLAGFIDAYAREHEFHGTVAVQQAGAVVHRRSYGLANRQFAVPHGDDTKYKIASITKLFTAALILQLRDQGKLDLEATIGT</sequence>
<proteinExistence type="predicted"/>
<dbReference type="SUPFAM" id="SSF56601">
    <property type="entry name" value="beta-lactamase/transpeptidase-like"/>
    <property type="match status" value="1"/>
</dbReference>
<evidence type="ECO:0000313" key="3">
    <source>
        <dbReference type="Proteomes" id="UP001221686"/>
    </source>
</evidence>
<dbReference type="Pfam" id="PF00144">
    <property type="entry name" value="Beta-lactamase"/>
    <property type="match status" value="1"/>
</dbReference>